<name>S0P6C2_9ENTE</name>
<comment type="function">
    <text evidence="16">Peptidoglycan polymerase that is essential for cell division.</text>
</comment>
<evidence type="ECO:0000256" key="10">
    <source>
        <dbReference type="ARBA" id="ARBA00033270"/>
    </source>
</evidence>
<feature type="transmembrane region" description="Helical" evidence="17">
    <location>
        <begin position="9"/>
        <end position="29"/>
    </location>
</feature>
<dbReference type="PANTHER" id="PTHR30474">
    <property type="entry name" value="CELL CYCLE PROTEIN"/>
    <property type="match status" value="1"/>
</dbReference>
<evidence type="ECO:0000256" key="6">
    <source>
        <dbReference type="ARBA" id="ARBA00022984"/>
    </source>
</evidence>
<feature type="transmembrane region" description="Helical" evidence="17">
    <location>
        <begin position="146"/>
        <end position="166"/>
    </location>
</feature>
<evidence type="ECO:0000256" key="14">
    <source>
        <dbReference type="ARBA" id="ARBA00044770"/>
    </source>
</evidence>
<dbReference type="GO" id="GO:0008360">
    <property type="term" value="P:regulation of cell shape"/>
    <property type="evidence" value="ECO:0007669"/>
    <property type="project" value="UniProtKB-KW"/>
</dbReference>
<dbReference type="GO" id="GO:0005886">
    <property type="term" value="C:plasma membrane"/>
    <property type="evidence" value="ECO:0007669"/>
    <property type="project" value="TreeGrafter"/>
</dbReference>
<evidence type="ECO:0000313" key="18">
    <source>
        <dbReference type="EMBL" id="EOT84006.1"/>
    </source>
</evidence>
<feature type="transmembrane region" description="Helical" evidence="17">
    <location>
        <begin position="357"/>
        <end position="375"/>
    </location>
</feature>
<feature type="transmembrane region" description="Helical" evidence="17">
    <location>
        <begin position="286"/>
        <end position="307"/>
    </location>
</feature>
<evidence type="ECO:0000256" key="3">
    <source>
        <dbReference type="ARBA" id="ARBA00022679"/>
    </source>
</evidence>
<evidence type="ECO:0000256" key="5">
    <source>
        <dbReference type="ARBA" id="ARBA00022960"/>
    </source>
</evidence>
<comment type="subcellular location">
    <subcellularLocation>
        <location evidence="1">Membrane</location>
        <topology evidence="1">Multi-pass membrane protein</topology>
    </subcellularLocation>
</comment>
<feature type="transmembrane region" description="Helical" evidence="17">
    <location>
        <begin position="319"/>
        <end position="345"/>
    </location>
</feature>
<dbReference type="EMBL" id="ASWO01000005">
    <property type="protein sequence ID" value="EOT84006.1"/>
    <property type="molecule type" value="Genomic_DNA"/>
</dbReference>
<dbReference type="PROSITE" id="PS00428">
    <property type="entry name" value="FTSW_RODA_SPOVE"/>
    <property type="match status" value="1"/>
</dbReference>
<gene>
    <name evidence="18" type="ORF">I573_01731</name>
</gene>
<dbReference type="AlphaFoldDB" id="S0P6C2"/>
<evidence type="ECO:0000256" key="12">
    <source>
        <dbReference type="ARBA" id="ARBA00041185"/>
    </source>
</evidence>
<keyword evidence="19" id="KW-1185">Reference proteome</keyword>
<dbReference type="STRING" id="1140003.OMY_00947"/>
<dbReference type="GO" id="GO:0051301">
    <property type="term" value="P:cell division"/>
    <property type="evidence" value="ECO:0007669"/>
    <property type="project" value="InterPro"/>
</dbReference>
<feature type="transmembrane region" description="Helical" evidence="17">
    <location>
        <begin position="49"/>
        <end position="67"/>
    </location>
</feature>
<dbReference type="InterPro" id="IPR018365">
    <property type="entry name" value="Cell_cycle_FtsW-rel_CS"/>
</dbReference>
<dbReference type="Pfam" id="PF01098">
    <property type="entry name" value="FTSW_RODA_SPOVE"/>
    <property type="match status" value="1"/>
</dbReference>
<dbReference type="GO" id="GO:0015648">
    <property type="term" value="F:lipid-linked peptidoglycan transporter activity"/>
    <property type="evidence" value="ECO:0007669"/>
    <property type="project" value="TreeGrafter"/>
</dbReference>
<evidence type="ECO:0000256" key="17">
    <source>
        <dbReference type="SAM" id="Phobius"/>
    </source>
</evidence>
<evidence type="ECO:0000256" key="9">
    <source>
        <dbReference type="ARBA" id="ARBA00032370"/>
    </source>
</evidence>
<evidence type="ECO:0000256" key="2">
    <source>
        <dbReference type="ARBA" id="ARBA00022676"/>
    </source>
</evidence>
<keyword evidence="7 17" id="KW-1133">Transmembrane helix</keyword>
<keyword evidence="4 17" id="KW-0812">Transmembrane</keyword>
<evidence type="ECO:0000256" key="16">
    <source>
        <dbReference type="ARBA" id="ARBA00049966"/>
    </source>
</evidence>
<evidence type="ECO:0000256" key="7">
    <source>
        <dbReference type="ARBA" id="ARBA00022989"/>
    </source>
</evidence>
<comment type="similarity">
    <text evidence="11">Belongs to the SEDS family. FtsW subfamily.</text>
</comment>
<dbReference type="GO" id="GO:0032153">
    <property type="term" value="C:cell division site"/>
    <property type="evidence" value="ECO:0007669"/>
    <property type="project" value="TreeGrafter"/>
</dbReference>
<dbReference type="PATRIC" id="fig|1140003.3.peg.903"/>
<sequence>MPVKVKKIHLLDFSILIPYLILCVVGLMMVYSTTSYELLENKLNPAKQAVLQLGFWGISLVFMAAIYRMKTTFLRNQRLSALVLACLTPLMFVVFAFPKVNGSYGWINIGFGTLQPAEFLKFVAIWFLASRIANRQPIIQTFERRVVYHTYHLIWPLFSILVLALYPDYGNMMVLLLVVLVMLLGSGLNYLYTVCAAALMVVGSSIVIWLVPLFKTVLPSHVVNRFLIYRDPFSDEYGLGHQAVQGYYALFNGGLFGRGLGNSIQKKGFLSEAQTDYAFAILVEELGLIVAILLLALLLYMIARIFLIGIRSSNPFNSLMCIGIGSLFLISIFINLGGITGVIPLTGITFPFVSQGGSSLMMFSICIGFVLNISADEKKKRLHLI</sequence>
<dbReference type="eggNOG" id="COG0772">
    <property type="taxonomic scope" value="Bacteria"/>
</dbReference>
<protein>
    <recommendedName>
        <fullName evidence="12">Probable peptidoglycan glycosyltransferase FtsW</fullName>
        <ecNumber evidence="14">2.4.99.28</ecNumber>
    </recommendedName>
    <alternativeName>
        <fullName evidence="13">Cell division protein FtsW</fullName>
    </alternativeName>
    <alternativeName>
        <fullName evidence="10">Cell wall polymerase</fullName>
    </alternativeName>
    <alternativeName>
        <fullName evidence="9">Peptidoglycan polymerase</fullName>
    </alternativeName>
</protein>
<evidence type="ECO:0000256" key="15">
    <source>
        <dbReference type="ARBA" id="ARBA00049902"/>
    </source>
</evidence>
<dbReference type="GO" id="GO:0009252">
    <property type="term" value="P:peptidoglycan biosynthetic process"/>
    <property type="evidence" value="ECO:0007669"/>
    <property type="project" value="UniProtKB-KW"/>
</dbReference>
<evidence type="ECO:0000313" key="19">
    <source>
        <dbReference type="Proteomes" id="UP000015961"/>
    </source>
</evidence>
<proteinExistence type="inferred from homology"/>
<dbReference type="InterPro" id="IPR001182">
    <property type="entry name" value="FtsW/RodA"/>
</dbReference>
<keyword evidence="8 17" id="KW-0472">Membrane</keyword>
<keyword evidence="5" id="KW-0133">Cell shape</keyword>
<feature type="transmembrane region" description="Helical" evidence="17">
    <location>
        <begin position="199"/>
        <end position="218"/>
    </location>
</feature>
<comment type="caution">
    <text evidence="18">The sequence shown here is derived from an EMBL/GenBank/DDBJ whole genome shotgun (WGS) entry which is preliminary data.</text>
</comment>
<dbReference type="RefSeq" id="WP_016185399.1">
    <property type="nucleotide sequence ID" value="NZ_ASWO01000005.1"/>
</dbReference>
<evidence type="ECO:0000256" key="13">
    <source>
        <dbReference type="ARBA" id="ARBA00041418"/>
    </source>
</evidence>
<feature type="transmembrane region" description="Helical" evidence="17">
    <location>
        <begin position="172"/>
        <end position="192"/>
    </location>
</feature>
<dbReference type="PANTHER" id="PTHR30474:SF2">
    <property type="entry name" value="PEPTIDOGLYCAN GLYCOSYLTRANSFERASE FTSW-RELATED"/>
    <property type="match status" value="1"/>
</dbReference>
<dbReference type="Proteomes" id="UP000015961">
    <property type="component" value="Unassembled WGS sequence"/>
</dbReference>
<evidence type="ECO:0000256" key="1">
    <source>
        <dbReference type="ARBA" id="ARBA00004141"/>
    </source>
</evidence>
<organism evidence="18 19">
    <name type="scientific">Enterococcus sulfureus ATCC 49903</name>
    <dbReference type="NCBI Taxonomy" id="1140003"/>
    <lineage>
        <taxon>Bacteria</taxon>
        <taxon>Bacillati</taxon>
        <taxon>Bacillota</taxon>
        <taxon>Bacilli</taxon>
        <taxon>Lactobacillales</taxon>
        <taxon>Enterococcaceae</taxon>
        <taxon>Enterococcus</taxon>
    </lineage>
</organism>
<evidence type="ECO:0000256" key="11">
    <source>
        <dbReference type="ARBA" id="ARBA00038053"/>
    </source>
</evidence>
<evidence type="ECO:0000256" key="8">
    <source>
        <dbReference type="ARBA" id="ARBA00023136"/>
    </source>
</evidence>
<dbReference type="OrthoDB" id="9812661at2"/>
<dbReference type="EC" id="2.4.99.28" evidence="14"/>
<accession>S0P6C2</accession>
<feature type="transmembrane region" description="Helical" evidence="17">
    <location>
        <begin position="117"/>
        <end position="134"/>
    </location>
</feature>
<evidence type="ECO:0000256" key="4">
    <source>
        <dbReference type="ARBA" id="ARBA00022692"/>
    </source>
</evidence>
<reference evidence="18 19" key="1">
    <citation type="submission" date="2013-03" db="EMBL/GenBank/DDBJ databases">
        <title>The Genome Sequence of Enterococcus sulfureus ATCC_49903 (PacBio/Illumina hybrid assembly).</title>
        <authorList>
            <consortium name="The Broad Institute Genomics Platform"/>
            <consortium name="The Broad Institute Genome Sequencing Center for Infectious Disease"/>
            <person name="Earl A."/>
            <person name="Russ C."/>
            <person name="Gilmore M."/>
            <person name="Surin D."/>
            <person name="Walker B."/>
            <person name="Young S."/>
            <person name="Zeng Q."/>
            <person name="Gargeya S."/>
            <person name="Fitzgerald M."/>
            <person name="Haas B."/>
            <person name="Abouelleil A."/>
            <person name="Allen A.W."/>
            <person name="Alvarado L."/>
            <person name="Arachchi H.M."/>
            <person name="Berlin A.M."/>
            <person name="Chapman S.B."/>
            <person name="Gainer-Dewar J."/>
            <person name="Goldberg J."/>
            <person name="Griggs A."/>
            <person name="Gujja S."/>
            <person name="Hansen M."/>
            <person name="Howarth C."/>
            <person name="Imamovic A."/>
            <person name="Ireland A."/>
            <person name="Larimer J."/>
            <person name="McCowan C."/>
            <person name="Murphy C."/>
            <person name="Pearson M."/>
            <person name="Poon T.W."/>
            <person name="Priest M."/>
            <person name="Roberts A."/>
            <person name="Saif S."/>
            <person name="Shea T."/>
            <person name="Sisk P."/>
            <person name="Sykes S."/>
            <person name="Wortman J."/>
            <person name="Nusbaum C."/>
            <person name="Birren B."/>
        </authorList>
    </citation>
    <scope>NUCLEOTIDE SEQUENCE [LARGE SCALE GENOMIC DNA]</scope>
    <source>
        <strain evidence="18 19">ATCC 49903</strain>
    </source>
</reference>
<feature type="transmembrane region" description="Helical" evidence="17">
    <location>
        <begin position="79"/>
        <end position="97"/>
    </location>
</feature>
<keyword evidence="2" id="KW-0328">Glycosyltransferase</keyword>
<comment type="catalytic activity">
    <reaction evidence="15">
        <text>[GlcNAc-(1-&gt;4)-Mur2Ac(oyl-L-Ala-gamma-D-Glu-L-Lys-D-Ala-D-Ala)](n)-di-trans,octa-cis-undecaprenyl diphosphate + beta-D-GlcNAc-(1-&gt;4)-Mur2Ac(oyl-L-Ala-gamma-D-Glu-L-Lys-D-Ala-D-Ala)-di-trans,octa-cis-undecaprenyl diphosphate = [GlcNAc-(1-&gt;4)-Mur2Ac(oyl-L-Ala-gamma-D-Glu-L-Lys-D-Ala-D-Ala)](n+1)-di-trans,octa-cis-undecaprenyl diphosphate + di-trans,octa-cis-undecaprenyl diphosphate + H(+)</text>
        <dbReference type="Rhea" id="RHEA:23708"/>
        <dbReference type="Rhea" id="RHEA-COMP:9602"/>
        <dbReference type="Rhea" id="RHEA-COMP:9603"/>
        <dbReference type="ChEBI" id="CHEBI:15378"/>
        <dbReference type="ChEBI" id="CHEBI:58405"/>
        <dbReference type="ChEBI" id="CHEBI:60033"/>
        <dbReference type="ChEBI" id="CHEBI:78435"/>
        <dbReference type="EC" id="2.4.99.28"/>
    </reaction>
</comment>
<keyword evidence="6" id="KW-0573">Peptidoglycan synthesis</keyword>
<keyword evidence="3" id="KW-0808">Transferase</keyword>
<dbReference type="GO" id="GO:0008955">
    <property type="term" value="F:peptidoglycan glycosyltransferase activity"/>
    <property type="evidence" value="ECO:0007669"/>
    <property type="project" value="UniProtKB-EC"/>
</dbReference>